<reference evidence="1" key="1">
    <citation type="journal article" date="2020" name="Stud. Mycol.">
        <title>101 Dothideomycetes genomes: a test case for predicting lifestyles and emergence of pathogens.</title>
        <authorList>
            <person name="Haridas S."/>
            <person name="Albert R."/>
            <person name="Binder M."/>
            <person name="Bloem J."/>
            <person name="Labutti K."/>
            <person name="Salamov A."/>
            <person name="Andreopoulos B."/>
            <person name="Baker S."/>
            <person name="Barry K."/>
            <person name="Bills G."/>
            <person name="Bluhm B."/>
            <person name="Cannon C."/>
            <person name="Castanera R."/>
            <person name="Culley D."/>
            <person name="Daum C."/>
            <person name="Ezra D."/>
            <person name="Gonzalez J."/>
            <person name="Henrissat B."/>
            <person name="Kuo A."/>
            <person name="Liang C."/>
            <person name="Lipzen A."/>
            <person name="Lutzoni F."/>
            <person name="Magnuson J."/>
            <person name="Mondo S."/>
            <person name="Nolan M."/>
            <person name="Ohm R."/>
            <person name="Pangilinan J."/>
            <person name="Park H.-J."/>
            <person name="Ramirez L."/>
            <person name="Alfaro M."/>
            <person name="Sun H."/>
            <person name="Tritt A."/>
            <person name="Yoshinaga Y."/>
            <person name="Zwiers L.-H."/>
            <person name="Turgeon B."/>
            <person name="Goodwin S."/>
            <person name="Spatafora J."/>
            <person name="Crous P."/>
            <person name="Grigoriev I."/>
        </authorList>
    </citation>
    <scope>NUCLEOTIDE SEQUENCE</scope>
    <source>
        <strain evidence="1">CBS 480.64</strain>
    </source>
</reference>
<dbReference type="Proteomes" id="UP000799421">
    <property type="component" value="Unassembled WGS sequence"/>
</dbReference>
<evidence type="ECO:0000313" key="2">
    <source>
        <dbReference type="Proteomes" id="UP000799421"/>
    </source>
</evidence>
<sequence>MYTGWSFALVRELLTQTSAARHPAFGGPCPHSEYNGLCTSLALLRARKNEKVQMQDFWIRMEANSRDPYPEGTVWRVGRHEWFC</sequence>
<evidence type="ECO:0000313" key="1">
    <source>
        <dbReference type="EMBL" id="KAF2857088.1"/>
    </source>
</evidence>
<organism evidence="1 2">
    <name type="scientific">Piedraia hortae CBS 480.64</name>
    <dbReference type="NCBI Taxonomy" id="1314780"/>
    <lineage>
        <taxon>Eukaryota</taxon>
        <taxon>Fungi</taxon>
        <taxon>Dikarya</taxon>
        <taxon>Ascomycota</taxon>
        <taxon>Pezizomycotina</taxon>
        <taxon>Dothideomycetes</taxon>
        <taxon>Dothideomycetidae</taxon>
        <taxon>Capnodiales</taxon>
        <taxon>Piedraiaceae</taxon>
        <taxon>Piedraia</taxon>
    </lineage>
</organism>
<name>A0A6A7BRE8_9PEZI</name>
<dbReference type="EMBL" id="MU006069">
    <property type="protein sequence ID" value="KAF2857088.1"/>
    <property type="molecule type" value="Genomic_DNA"/>
</dbReference>
<gene>
    <name evidence="1" type="ORF">K470DRAFT_261138</name>
</gene>
<proteinExistence type="predicted"/>
<accession>A0A6A7BRE8</accession>
<dbReference type="AlphaFoldDB" id="A0A6A7BRE8"/>
<keyword evidence="2" id="KW-1185">Reference proteome</keyword>
<protein>
    <submittedName>
        <fullName evidence="1">Uncharacterized protein</fullName>
    </submittedName>
</protein>